<keyword evidence="1" id="KW-0175">Coiled coil</keyword>
<name>K0JCQ3_STAAU</name>
<feature type="coiled-coil region" evidence="1">
    <location>
        <begin position="49"/>
        <end position="138"/>
    </location>
</feature>
<proteinExistence type="predicted"/>
<sequence>MSLQDKLNENRSMSELFQETRELNELMKSYIRVHMNEEMAKEVTIHNQLNQIQSKSDEVMRNMQSILNEQEKMLKENTEVLQKILIDGHEEIQRNNNRTIQALGELQKTNNAQLEEMNEEIKSSVRNMQNNLNSVVKKARQETMDLVSSAKHGALVTNIIDALKYGAATSVITVPILYLLLS</sequence>
<evidence type="ECO:0000313" key="2">
    <source>
        <dbReference type="EMBL" id="CCE60911.1"/>
    </source>
</evidence>
<keyword evidence="2" id="KW-0614">Plasmid</keyword>
<geneLocation type="plasmid" evidence="2">
    <name>pKKS49</name>
</geneLocation>
<gene>
    <name evidence="2" type="primary">mobB</name>
</gene>
<evidence type="ECO:0000256" key="1">
    <source>
        <dbReference type="SAM" id="Coils"/>
    </source>
</evidence>
<dbReference type="EMBL" id="HE611647">
    <property type="protein sequence ID" value="CCE60911.1"/>
    <property type="molecule type" value="Genomic_DNA"/>
</dbReference>
<reference evidence="2" key="1">
    <citation type="submission" date="2011-11" db="EMBL/GenBank/DDBJ databases">
        <authorList>
            <person name="Schwarz S.P."/>
        </authorList>
    </citation>
    <scope>NUCLEOTIDE SEQUENCE</scope>
    <source>
        <strain evidence="2">ST398</strain>
        <plasmid evidence="2">pKKS49</plasmid>
    </source>
</reference>
<dbReference type="AlphaFoldDB" id="K0JCQ3"/>
<organism evidence="2">
    <name type="scientific">Staphylococcus aureus</name>
    <dbReference type="NCBI Taxonomy" id="1280"/>
    <lineage>
        <taxon>Bacteria</taxon>
        <taxon>Bacillati</taxon>
        <taxon>Bacillota</taxon>
        <taxon>Bacilli</taxon>
        <taxon>Bacillales</taxon>
        <taxon>Staphylococcaceae</taxon>
        <taxon>Staphylococcus</taxon>
    </lineage>
</organism>
<accession>K0JCQ3</accession>
<protein>
    <submittedName>
        <fullName evidence="2">Mobilization protein B</fullName>
    </submittedName>
</protein>
<reference evidence="2" key="2">
    <citation type="journal article" date="2012" name="J. Antimicrob. Chemother.">
        <title>Unusual small plasmids carrying the novel resistance genes dfrK or apmA isolated from methicillin-resistant or -susceptible staphylococci.</title>
        <authorList>
            <person name="Kadlec K."/>
            <person name="Fessler A.T."/>
            <person name="Couto N."/>
            <person name="Pomba C.F."/>
            <person name="Schwarz S."/>
        </authorList>
    </citation>
    <scope>NUCLEOTIDE SEQUENCE [LARGE SCALE GENOMIC DNA]</scope>
    <source>
        <strain evidence="2">ST398</strain>
        <plasmid evidence="2">pKKS49</plasmid>
    </source>
</reference>